<name>A0A1H2B7S5_9ACTN</name>
<accession>A0A1H2B7S5</accession>
<dbReference type="AlphaFoldDB" id="A0A1H2B7S5"/>
<gene>
    <name evidence="2" type="ORF">SAMN04489716_4388</name>
</gene>
<proteinExistence type="predicted"/>
<dbReference type="EMBL" id="LT629758">
    <property type="protein sequence ID" value="SDT53969.1"/>
    <property type="molecule type" value="Genomic_DNA"/>
</dbReference>
<keyword evidence="3" id="KW-1185">Reference proteome</keyword>
<keyword evidence="1" id="KW-1133">Transmembrane helix</keyword>
<dbReference type="RefSeq" id="WP_092546339.1">
    <property type="nucleotide sequence ID" value="NZ_BOMJ01000033.1"/>
</dbReference>
<evidence type="ECO:0000313" key="3">
    <source>
        <dbReference type="Proteomes" id="UP000198688"/>
    </source>
</evidence>
<keyword evidence="1" id="KW-0472">Membrane</keyword>
<evidence type="ECO:0000313" key="2">
    <source>
        <dbReference type="EMBL" id="SDT53969.1"/>
    </source>
</evidence>
<sequence>MSDEQLLRERLNEVAVPPMDLVMDQVVAEGVRKVRRRRTATVSAAAVVSLGLLVAVPALTPDDRNTGVQLPAAPSTPSAVPPALTCKTTGVLEKPKNVGDPVVVSTDPTGRYVVGHGSKGQDFIPLFWADGKVHRVSYPEDSAELIDVNSSGVAVGRGSDGGSGPDTFFRYADGKITELQTPPGHWNTLGWPQINTAGEVLATVQPKENIEGRGAVILLWPAGSAKPERLPLPTNADSDIIADNGTIAGVLRNRAGKKGYETEGMQSLPQGTAEDGTLAYVWDRTGKGRQLETPAGYSSAGYSISSDGAWVTGGLWDDAPGAARDPETGLWNVATGKLVAKVDNDDVGNNVSPGGLVLTQGGAVYDKGKRVTFAKDVGIGAMTDTNGFVDQKLRTWQC</sequence>
<organism evidence="2 3">
    <name type="scientific">Actinoplanes derwentensis</name>
    <dbReference type="NCBI Taxonomy" id="113562"/>
    <lineage>
        <taxon>Bacteria</taxon>
        <taxon>Bacillati</taxon>
        <taxon>Actinomycetota</taxon>
        <taxon>Actinomycetes</taxon>
        <taxon>Micromonosporales</taxon>
        <taxon>Micromonosporaceae</taxon>
        <taxon>Actinoplanes</taxon>
    </lineage>
</organism>
<dbReference type="STRING" id="113562.SAMN04489716_4388"/>
<dbReference type="Proteomes" id="UP000198688">
    <property type="component" value="Chromosome I"/>
</dbReference>
<evidence type="ECO:0000256" key="1">
    <source>
        <dbReference type="SAM" id="Phobius"/>
    </source>
</evidence>
<protein>
    <submittedName>
        <fullName evidence="2">Uncharacterized protein</fullName>
    </submittedName>
</protein>
<keyword evidence="1" id="KW-0812">Transmembrane</keyword>
<feature type="transmembrane region" description="Helical" evidence="1">
    <location>
        <begin position="40"/>
        <end position="59"/>
    </location>
</feature>
<reference evidence="2 3" key="1">
    <citation type="submission" date="2016-10" db="EMBL/GenBank/DDBJ databases">
        <authorList>
            <person name="de Groot N.N."/>
        </authorList>
    </citation>
    <scope>NUCLEOTIDE SEQUENCE [LARGE SCALE GENOMIC DNA]</scope>
    <source>
        <strain evidence="2 3">DSM 43941</strain>
    </source>
</reference>
<dbReference type="OrthoDB" id="3357943at2"/>